<keyword evidence="16" id="KW-1185">Reference proteome</keyword>
<dbReference type="eggNOG" id="KOG3138">
    <property type="taxonomic scope" value="Eukaryota"/>
</dbReference>
<dbReference type="EMBL" id="CP001327">
    <property type="protein sequence ID" value="ACO64195.1"/>
    <property type="molecule type" value="Genomic_DNA"/>
</dbReference>
<evidence type="ECO:0000256" key="11">
    <source>
        <dbReference type="ARBA" id="ARBA00049002"/>
    </source>
</evidence>
<dbReference type="EC" id="2.3.1.258" evidence="5"/>
<feature type="domain" description="N-acetyltransferase" evidence="14">
    <location>
        <begin position="13"/>
        <end position="164"/>
    </location>
</feature>
<keyword evidence="4" id="KW-0012">Acyltransferase</keyword>
<dbReference type="GO" id="GO:0031415">
    <property type="term" value="C:NatA complex"/>
    <property type="evidence" value="ECO:0007669"/>
    <property type="project" value="TreeGrafter"/>
</dbReference>
<comment type="catalytic activity">
    <reaction evidence="13">
        <text>N-terminal L-methionyl-L-threonyl-[protein] + acetyl-CoA = N-terminal N(alpha)-acetyl-L-methionyl-L-threonyl-[protein] + CoA + H(+)</text>
        <dbReference type="Rhea" id="RHEA:50576"/>
        <dbReference type="Rhea" id="RHEA-COMP:12732"/>
        <dbReference type="Rhea" id="RHEA-COMP:12733"/>
        <dbReference type="ChEBI" id="CHEBI:15378"/>
        <dbReference type="ChEBI" id="CHEBI:57287"/>
        <dbReference type="ChEBI" id="CHEBI:57288"/>
        <dbReference type="ChEBI" id="CHEBI:133404"/>
        <dbReference type="ChEBI" id="CHEBI:133405"/>
        <dbReference type="EC" id="2.3.1.258"/>
    </reaction>
</comment>
<evidence type="ECO:0000256" key="2">
    <source>
        <dbReference type="ARBA" id="ARBA00022490"/>
    </source>
</evidence>
<evidence type="ECO:0000256" key="9">
    <source>
        <dbReference type="ARBA" id="ARBA00048618"/>
    </source>
</evidence>
<evidence type="ECO:0000256" key="7">
    <source>
        <dbReference type="ARBA" id="ARBA00048335"/>
    </source>
</evidence>
<dbReference type="Gene3D" id="3.40.630.30">
    <property type="match status" value="1"/>
</dbReference>
<dbReference type="InParanoid" id="C1E8Q8"/>
<dbReference type="RefSeq" id="XP_002502937.1">
    <property type="nucleotide sequence ID" value="XM_002502891.1"/>
</dbReference>
<protein>
    <recommendedName>
        <fullName evidence="5">N-terminal methionine N(alpha)-acetyltransferase NatE</fullName>
        <ecNumber evidence="5">2.3.1.258</ecNumber>
    </recommendedName>
</protein>
<dbReference type="GO" id="GO:0007064">
    <property type="term" value="P:mitotic sister chromatid cohesion"/>
    <property type="evidence" value="ECO:0007669"/>
    <property type="project" value="TreeGrafter"/>
</dbReference>
<dbReference type="CDD" id="cd04301">
    <property type="entry name" value="NAT_SF"/>
    <property type="match status" value="1"/>
</dbReference>
<evidence type="ECO:0000259" key="14">
    <source>
        <dbReference type="PROSITE" id="PS51186"/>
    </source>
</evidence>
<reference evidence="15 16" key="1">
    <citation type="journal article" date="2009" name="Science">
        <title>Green evolution and dynamic adaptations revealed by genomes of the marine picoeukaryotes Micromonas.</title>
        <authorList>
            <person name="Worden A.Z."/>
            <person name="Lee J.H."/>
            <person name="Mock T."/>
            <person name="Rouze P."/>
            <person name="Simmons M.P."/>
            <person name="Aerts A.L."/>
            <person name="Allen A.E."/>
            <person name="Cuvelier M.L."/>
            <person name="Derelle E."/>
            <person name="Everett M.V."/>
            <person name="Foulon E."/>
            <person name="Grimwood J."/>
            <person name="Gundlach H."/>
            <person name="Henrissat B."/>
            <person name="Napoli C."/>
            <person name="McDonald S.M."/>
            <person name="Parker M.S."/>
            <person name="Rombauts S."/>
            <person name="Salamov A."/>
            <person name="Von Dassow P."/>
            <person name="Badger J.H."/>
            <person name="Coutinho P.M."/>
            <person name="Demir E."/>
            <person name="Dubchak I."/>
            <person name="Gentemann C."/>
            <person name="Eikrem W."/>
            <person name="Gready J.E."/>
            <person name="John U."/>
            <person name="Lanier W."/>
            <person name="Lindquist E.A."/>
            <person name="Lucas S."/>
            <person name="Mayer K.F."/>
            <person name="Moreau H."/>
            <person name="Not F."/>
            <person name="Otillar R."/>
            <person name="Panaud O."/>
            <person name="Pangilinan J."/>
            <person name="Paulsen I."/>
            <person name="Piegu B."/>
            <person name="Poliakov A."/>
            <person name="Robbens S."/>
            <person name="Schmutz J."/>
            <person name="Toulza E."/>
            <person name="Wyss T."/>
            <person name="Zelensky A."/>
            <person name="Zhou K."/>
            <person name="Armbrust E.V."/>
            <person name="Bhattacharya D."/>
            <person name="Goodenough U.W."/>
            <person name="Van de Peer Y."/>
            <person name="Grigoriev I.V."/>
        </authorList>
    </citation>
    <scope>NUCLEOTIDE SEQUENCE [LARGE SCALE GENOMIC DNA]</scope>
    <source>
        <strain evidence="16">RCC299 / NOUM17</strain>
    </source>
</reference>
<evidence type="ECO:0000313" key="16">
    <source>
        <dbReference type="Proteomes" id="UP000002009"/>
    </source>
</evidence>
<proteinExistence type="predicted"/>
<dbReference type="InterPro" id="IPR016181">
    <property type="entry name" value="Acyl_CoA_acyltransferase"/>
</dbReference>
<dbReference type="KEGG" id="mis:MICPUN_59460"/>
<evidence type="ECO:0000256" key="3">
    <source>
        <dbReference type="ARBA" id="ARBA00022679"/>
    </source>
</evidence>
<comment type="catalytic activity">
    <reaction evidence="9">
        <text>N-terminal L-methionyl-L-lysyl-[protein] + acetyl-CoA = N-terminal N(alpha)-acetyl-L-methionyl-L-lysyl-[protein] + CoA + H(+)</text>
        <dbReference type="Rhea" id="RHEA:50580"/>
        <dbReference type="Rhea" id="RHEA-COMP:12734"/>
        <dbReference type="Rhea" id="RHEA-COMP:12735"/>
        <dbReference type="ChEBI" id="CHEBI:15378"/>
        <dbReference type="ChEBI" id="CHEBI:57287"/>
        <dbReference type="ChEBI" id="CHEBI:57288"/>
        <dbReference type="ChEBI" id="CHEBI:133406"/>
        <dbReference type="ChEBI" id="CHEBI:133407"/>
        <dbReference type="EC" id="2.3.1.258"/>
    </reaction>
</comment>
<evidence type="ECO:0000256" key="4">
    <source>
        <dbReference type="ARBA" id="ARBA00023315"/>
    </source>
</evidence>
<dbReference type="AlphaFoldDB" id="C1E8Q8"/>
<comment type="catalytic activity">
    <reaction evidence="7">
        <text>N-terminal L-methionyl-L-tyrosyl-[protein] + acetyl-CoA = N-terminal N(alpha)-acetyl-L-methionyl-L-tyrosyl-[protein] + CoA + H(+)</text>
        <dbReference type="Rhea" id="RHEA:50532"/>
        <dbReference type="Rhea" id="RHEA-COMP:12717"/>
        <dbReference type="Rhea" id="RHEA-COMP:12718"/>
        <dbReference type="ChEBI" id="CHEBI:15378"/>
        <dbReference type="ChEBI" id="CHEBI:57287"/>
        <dbReference type="ChEBI" id="CHEBI:57288"/>
        <dbReference type="ChEBI" id="CHEBI:133384"/>
        <dbReference type="ChEBI" id="CHEBI:133385"/>
        <dbReference type="EC" id="2.3.1.258"/>
    </reaction>
</comment>
<evidence type="ECO:0000313" key="15">
    <source>
        <dbReference type="EMBL" id="ACO64195.1"/>
    </source>
</evidence>
<comment type="catalytic activity">
    <reaction evidence="8">
        <text>N-terminal L-methionyl-L-phenylalanyl-[protein] + acetyl-CoA = N-terminal N(alpha)-acetyl-L-methionyl-L-phenylalanyl-[protein] + CoA + H(+)</text>
        <dbReference type="Rhea" id="RHEA:50528"/>
        <dbReference type="Rhea" id="RHEA-COMP:12715"/>
        <dbReference type="Rhea" id="RHEA-COMP:12716"/>
        <dbReference type="ChEBI" id="CHEBI:15378"/>
        <dbReference type="ChEBI" id="CHEBI:57287"/>
        <dbReference type="ChEBI" id="CHEBI:57288"/>
        <dbReference type="ChEBI" id="CHEBI:133382"/>
        <dbReference type="ChEBI" id="CHEBI:133383"/>
        <dbReference type="EC" id="2.3.1.258"/>
    </reaction>
</comment>
<evidence type="ECO:0000256" key="10">
    <source>
        <dbReference type="ARBA" id="ARBA00048799"/>
    </source>
</evidence>
<sequence length="187" mass="21030">MDSDDEQRGPVEVTFRDLTPENEPELRRLNSVVFPIRYSDKFYQECAAAGRVTQLAYIGDELVGAIACRLELTPLKSGARLYLMTVGVYAPHRNGAIGTRLLRHALNEGSADTFIEDAYLHVHTPNTEAIAFYKRFGFVEDGVVQNYYKRLDPPDAAVLKLNLREWKREPLAKVRYGRGANGAEPGE</sequence>
<dbReference type="PANTHER" id="PTHR42919:SF8">
    <property type="entry name" value="N-ALPHA-ACETYLTRANSFERASE 50"/>
    <property type="match status" value="1"/>
</dbReference>
<keyword evidence="3" id="KW-0808">Transferase</keyword>
<evidence type="ECO:0000256" key="8">
    <source>
        <dbReference type="ARBA" id="ARBA00048490"/>
    </source>
</evidence>
<dbReference type="FunFam" id="3.40.630.30:FF:000078">
    <property type="entry name" value="N-alpha-acetyltransferase 50"/>
    <property type="match status" value="1"/>
</dbReference>
<dbReference type="GO" id="GO:0120518">
    <property type="term" value="F:protein N-terminal-methionine acetyltransferase activity"/>
    <property type="evidence" value="ECO:0007669"/>
    <property type="project" value="UniProtKB-EC"/>
</dbReference>
<gene>
    <name evidence="15" type="ORF">MICPUN_59460</name>
</gene>
<dbReference type="InterPro" id="IPR000182">
    <property type="entry name" value="GNAT_dom"/>
</dbReference>
<dbReference type="PROSITE" id="PS51186">
    <property type="entry name" value="GNAT"/>
    <property type="match status" value="1"/>
</dbReference>
<comment type="subcellular location">
    <subcellularLocation>
        <location evidence="1">Cytoplasm</location>
    </subcellularLocation>
</comment>
<evidence type="ECO:0000256" key="6">
    <source>
        <dbReference type="ARBA" id="ARBA00048251"/>
    </source>
</evidence>
<organism evidence="15 16">
    <name type="scientific">Micromonas commoda (strain RCC299 / NOUM17 / CCMP2709)</name>
    <name type="common">Picoplanktonic green alga</name>
    <dbReference type="NCBI Taxonomy" id="296587"/>
    <lineage>
        <taxon>Eukaryota</taxon>
        <taxon>Viridiplantae</taxon>
        <taxon>Chlorophyta</taxon>
        <taxon>Mamiellophyceae</taxon>
        <taxon>Mamiellales</taxon>
        <taxon>Mamiellaceae</taxon>
        <taxon>Micromonas</taxon>
    </lineage>
</organism>
<dbReference type="InterPro" id="IPR051556">
    <property type="entry name" value="N-term/lysine_N-AcTrnsfr"/>
</dbReference>
<keyword evidence="2" id="KW-0963">Cytoplasm</keyword>
<dbReference type="FunCoup" id="C1E8Q8">
    <property type="interactions" value="1833"/>
</dbReference>
<dbReference type="GeneID" id="8244584"/>
<comment type="catalytic activity">
    <reaction evidence="11">
        <text>N-terminal L-methionyl-L-alanyl-[protein] + acetyl-CoA = N-terminal N(alpha)-acetyl-L-methionyl-L-alanyl-[protein] + CoA + H(+)</text>
        <dbReference type="Rhea" id="RHEA:50564"/>
        <dbReference type="Rhea" id="RHEA-COMP:12726"/>
        <dbReference type="Rhea" id="RHEA-COMP:12727"/>
        <dbReference type="ChEBI" id="CHEBI:15378"/>
        <dbReference type="ChEBI" id="CHEBI:57287"/>
        <dbReference type="ChEBI" id="CHEBI:57288"/>
        <dbReference type="ChEBI" id="CHEBI:133398"/>
        <dbReference type="ChEBI" id="CHEBI:133399"/>
        <dbReference type="EC" id="2.3.1.258"/>
    </reaction>
</comment>
<dbReference type="OMA" id="EYAGAIC"/>
<evidence type="ECO:0000256" key="1">
    <source>
        <dbReference type="ARBA" id="ARBA00004496"/>
    </source>
</evidence>
<dbReference type="OrthoDB" id="47374at2759"/>
<dbReference type="Pfam" id="PF00583">
    <property type="entry name" value="Acetyltransf_1"/>
    <property type="match status" value="1"/>
</dbReference>
<name>C1E8Q8_MICCC</name>
<dbReference type="SUPFAM" id="SSF55729">
    <property type="entry name" value="Acyl-CoA N-acyltransferases (Nat)"/>
    <property type="match status" value="1"/>
</dbReference>
<evidence type="ECO:0000256" key="5">
    <source>
        <dbReference type="ARBA" id="ARBA00039121"/>
    </source>
</evidence>
<comment type="catalytic activity">
    <reaction evidence="6">
        <text>N-terminal L-methionyl-L-seryl-[protein] + acetyl-CoA = N-terminal N(alpha)-acetyl-L-methionyl-L-seryl-[protein] + CoA + H(+)</text>
        <dbReference type="Rhea" id="RHEA:50568"/>
        <dbReference type="Rhea" id="RHEA-COMP:12728"/>
        <dbReference type="Rhea" id="RHEA-COMP:12729"/>
        <dbReference type="ChEBI" id="CHEBI:15378"/>
        <dbReference type="ChEBI" id="CHEBI:57287"/>
        <dbReference type="ChEBI" id="CHEBI:57288"/>
        <dbReference type="ChEBI" id="CHEBI:133400"/>
        <dbReference type="ChEBI" id="CHEBI:133401"/>
        <dbReference type="EC" id="2.3.1.258"/>
    </reaction>
</comment>
<accession>C1E8Q8</accession>
<comment type="catalytic activity">
    <reaction evidence="12">
        <text>N-terminal L-methionyl-L-leucyl-[protein] + acetyl-CoA = N-terminal N(alpha)-acetyl-L-methionyl-L-leucyl-[protein] + CoA + H(+)</text>
        <dbReference type="Rhea" id="RHEA:50520"/>
        <dbReference type="Rhea" id="RHEA-COMP:12711"/>
        <dbReference type="Rhea" id="RHEA-COMP:12712"/>
        <dbReference type="ChEBI" id="CHEBI:15378"/>
        <dbReference type="ChEBI" id="CHEBI:57287"/>
        <dbReference type="ChEBI" id="CHEBI:57288"/>
        <dbReference type="ChEBI" id="CHEBI:133377"/>
        <dbReference type="ChEBI" id="CHEBI:133378"/>
        <dbReference type="EC" id="2.3.1.258"/>
    </reaction>
</comment>
<comment type="catalytic activity">
    <reaction evidence="10">
        <text>N-terminal L-methionyl-L-valyl-[protein] + acetyl-CoA = N-terminal N(alpha)-acetyl-L-methionyl-L-valyl-[protein] + CoA + H(+)</text>
        <dbReference type="Rhea" id="RHEA:50572"/>
        <dbReference type="Rhea" id="RHEA-COMP:12730"/>
        <dbReference type="Rhea" id="RHEA-COMP:12731"/>
        <dbReference type="ChEBI" id="CHEBI:15378"/>
        <dbReference type="ChEBI" id="CHEBI:57287"/>
        <dbReference type="ChEBI" id="CHEBI:57288"/>
        <dbReference type="ChEBI" id="CHEBI:133402"/>
        <dbReference type="ChEBI" id="CHEBI:133403"/>
        <dbReference type="EC" id="2.3.1.258"/>
    </reaction>
</comment>
<dbReference type="PANTHER" id="PTHR42919">
    <property type="entry name" value="N-ALPHA-ACETYLTRANSFERASE"/>
    <property type="match status" value="1"/>
</dbReference>
<evidence type="ECO:0000256" key="13">
    <source>
        <dbReference type="ARBA" id="ARBA00049454"/>
    </source>
</evidence>
<dbReference type="STRING" id="296587.C1E8Q8"/>
<dbReference type="Proteomes" id="UP000002009">
    <property type="component" value="Chromosome 6"/>
</dbReference>
<evidence type="ECO:0000256" key="12">
    <source>
        <dbReference type="ARBA" id="ARBA00049103"/>
    </source>
</evidence>